<feature type="region of interest" description="Disordered" evidence="1">
    <location>
        <begin position="121"/>
        <end position="181"/>
    </location>
</feature>
<feature type="compositionally biased region" description="Low complexity" evidence="1">
    <location>
        <begin position="203"/>
        <end position="220"/>
    </location>
</feature>
<reference evidence="2" key="1">
    <citation type="journal article" date="2023" name="Mol. Biol. Evol.">
        <title>Third-Generation Sequencing Reveals the Adaptive Role of the Epigenome in Three Deep-Sea Polychaetes.</title>
        <authorList>
            <person name="Perez M."/>
            <person name="Aroh O."/>
            <person name="Sun Y."/>
            <person name="Lan Y."/>
            <person name="Juniper S.K."/>
            <person name="Young C.R."/>
            <person name="Angers B."/>
            <person name="Qian P.Y."/>
        </authorList>
    </citation>
    <scope>NUCLEOTIDE SEQUENCE</scope>
    <source>
        <strain evidence="2">P08H-3</strain>
    </source>
</reference>
<evidence type="ECO:0000256" key="1">
    <source>
        <dbReference type="SAM" id="MobiDB-lite"/>
    </source>
</evidence>
<protein>
    <submittedName>
        <fullName evidence="2">Uncharacterized protein</fullName>
    </submittedName>
</protein>
<proteinExistence type="predicted"/>
<name>A0AAD9J7B7_9ANNE</name>
<evidence type="ECO:0000313" key="3">
    <source>
        <dbReference type="Proteomes" id="UP001208570"/>
    </source>
</evidence>
<feature type="compositionally biased region" description="Basic and acidic residues" evidence="1">
    <location>
        <begin position="228"/>
        <end position="253"/>
    </location>
</feature>
<dbReference type="Proteomes" id="UP001208570">
    <property type="component" value="Unassembled WGS sequence"/>
</dbReference>
<evidence type="ECO:0000313" key="2">
    <source>
        <dbReference type="EMBL" id="KAK2147366.1"/>
    </source>
</evidence>
<keyword evidence="3" id="KW-1185">Reference proteome</keyword>
<organism evidence="2 3">
    <name type="scientific">Paralvinella palmiformis</name>
    <dbReference type="NCBI Taxonomy" id="53620"/>
    <lineage>
        <taxon>Eukaryota</taxon>
        <taxon>Metazoa</taxon>
        <taxon>Spiralia</taxon>
        <taxon>Lophotrochozoa</taxon>
        <taxon>Annelida</taxon>
        <taxon>Polychaeta</taxon>
        <taxon>Sedentaria</taxon>
        <taxon>Canalipalpata</taxon>
        <taxon>Terebellida</taxon>
        <taxon>Terebelliformia</taxon>
        <taxon>Alvinellidae</taxon>
        <taxon>Paralvinella</taxon>
    </lineage>
</organism>
<feature type="region of interest" description="Disordered" evidence="1">
    <location>
        <begin position="196"/>
        <end position="253"/>
    </location>
</feature>
<feature type="compositionally biased region" description="Polar residues" evidence="1">
    <location>
        <begin position="152"/>
        <end position="181"/>
    </location>
</feature>
<accession>A0AAD9J7B7</accession>
<sequence length="279" mass="32585">MSKLNKRRLTCLPDNCDVDDNESSAEAQRMKNRLIHLTGSDTITVNDKDYMEKLRTKIWQEHEGELKRKELEREDNERQRMRRLLARGIIEPEQLREDSVLWREYKNRANLYEKRYRGIRSKHSARKDDGDISARAKSAPQSRQQVKRVSLSLPSTEVSSTRNYGQSSSLSQHQTNNSRPGTSFVCYSDTYMMSADTRQMSFRRPSTTPTRRRSSSSSRSIQSSADPEENRPTRKHPVTDNDNKNNKHKYEPPIIQEMRREETVAGLYRLAEVACKFEP</sequence>
<dbReference type="AlphaFoldDB" id="A0AAD9J7B7"/>
<dbReference type="EMBL" id="JAODUP010000556">
    <property type="protein sequence ID" value="KAK2147366.1"/>
    <property type="molecule type" value="Genomic_DNA"/>
</dbReference>
<comment type="caution">
    <text evidence="2">The sequence shown here is derived from an EMBL/GenBank/DDBJ whole genome shotgun (WGS) entry which is preliminary data.</text>
</comment>
<gene>
    <name evidence="2" type="ORF">LSH36_556g00002</name>
</gene>